<sequence length="136" mass="15887">MVEYNDILGKTVVGYRYGIAPECGRSYNYRENHYEDGVSMAQVCYCRPINSFAANGEKKYYYKGIISGIGSDNEICISDIKRITYKDYCNMRKDLIVESNLITNYYADQKLRLISKGFDIKMTEDEIEKMRNNYLK</sequence>
<protein>
    <submittedName>
        <fullName evidence="1">Uncharacterized protein</fullName>
    </submittedName>
</protein>
<accession>A0AAW6GCC4</accession>
<organism evidence="1 2">
    <name type="scientific">Bacteroides uniformis</name>
    <dbReference type="NCBI Taxonomy" id="820"/>
    <lineage>
        <taxon>Bacteria</taxon>
        <taxon>Pseudomonadati</taxon>
        <taxon>Bacteroidota</taxon>
        <taxon>Bacteroidia</taxon>
        <taxon>Bacteroidales</taxon>
        <taxon>Bacteroidaceae</taxon>
        <taxon>Bacteroides</taxon>
    </lineage>
</organism>
<dbReference type="Proteomes" id="UP001214113">
    <property type="component" value="Unassembled WGS sequence"/>
</dbReference>
<comment type="caution">
    <text evidence="1">The sequence shown here is derived from an EMBL/GenBank/DDBJ whole genome shotgun (WGS) entry which is preliminary data.</text>
</comment>
<dbReference type="EMBL" id="JAQNSB010000017">
    <property type="protein sequence ID" value="MDC1855473.1"/>
    <property type="molecule type" value="Genomic_DNA"/>
</dbReference>
<evidence type="ECO:0000313" key="2">
    <source>
        <dbReference type="Proteomes" id="UP001214113"/>
    </source>
</evidence>
<proteinExistence type="predicted"/>
<dbReference type="RefSeq" id="WP_272195776.1">
    <property type="nucleotide sequence ID" value="NZ_JAQNSB010000017.1"/>
</dbReference>
<dbReference type="AlphaFoldDB" id="A0AAW6GCC4"/>
<name>A0AAW6GCC4_BACUN</name>
<reference evidence="1" key="1">
    <citation type="submission" date="2022-10" db="EMBL/GenBank/DDBJ databases">
        <title>Human gut microbiome strain richness.</title>
        <authorList>
            <person name="Chen-Liaw A."/>
        </authorList>
    </citation>
    <scope>NUCLEOTIDE SEQUENCE</scope>
    <source>
        <strain evidence="1">BSD2780061687st1_G10_BSD2780061687b_171204</strain>
    </source>
</reference>
<gene>
    <name evidence="1" type="ORF">POZ22_11865</name>
</gene>
<evidence type="ECO:0000313" key="1">
    <source>
        <dbReference type="EMBL" id="MDC1855473.1"/>
    </source>
</evidence>